<gene>
    <name evidence="1" type="ORF">FC39_GL001400</name>
</gene>
<evidence type="ECO:0000313" key="2">
    <source>
        <dbReference type="Proteomes" id="UP000051223"/>
    </source>
</evidence>
<comment type="caution">
    <text evidence="1">The sequence shown here is derived from an EMBL/GenBank/DDBJ whole genome shotgun (WGS) entry which is preliminary data.</text>
</comment>
<dbReference type="EMBL" id="AZGI01000051">
    <property type="protein sequence ID" value="KRM38160.1"/>
    <property type="molecule type" value="Genomic_DNA"/>
</dbReference>
<keyword evidence="2" id="KW-1185">Reference proteome</keyword>
<sequence>MTFEEATNSFLNSKTYLKGLALEPELYYHEGRDYFYDLWNNEQKYGKPIPSVWLELHGLL</sequence>
<protein>
    <submittedName>
        <fullName evidence="1">Uncharacterized protein</fullName>
    </submittedName>
</protein>
<dbReference type="AlphaFoldDB" id="A0A0R1Y6U5"/>
<organism evidence="1 2">
    <name type="scientific">Lactobacillus hamsteri DSM 5661 = JCM 6256</name>
    <dbReference type="NCBI Taxonomy" id="1423754"/>
    <lineage>
        <taxon>Bacteria</taxon>
        <taxon>Bacillati</taxon>
        <taxon>Bacillota</taxon>
        <taxon>Bacilli</taxon>
        <taxon>Lactobacillales</taxon>
        <taxon>Lactobacillaceae</taxon>
        <taxon>Lactobacillus</taxon>
    </lineage>
</organism>
<accession>A0A0R1Y6U5</accession>
<dbReference type="PATRIC" id="fig|1423754.3.peg.1439"/>
<dbReference type="Proteomes" id="UP000051223">
    <property type="component" value="Unassembled WGS sequence"/>
</dbReference>
<name>A0A0R1Y6U5_9LACO</name>
<dbReference type="STRING" id="1423754.FC39_GL001400"/>
<proteinExistence type="predicted"/>
<evidence type="ECO:0000313" key="1">
    <source>
        <dbReference type="EMBL" id="KRM38160.1"/>
    </source>
</evidence>
<reference evidence="1 2" key="1">
    <citation type="journal article" date="2015" name="Genome Announc.">
        <title>Expanding the biotechnology potential of lactobacilli through comparative genomics of 213 strains and associated genera.</title>
        <authorList>
            <person name="Sun Z."/>
            <person name="Harris H.M."/>
            <person name="McCann A."/>
            <person name="Guo C."/>
            <person name="Argimon S."/>
            <person name="Zhang W."/>
            <person name="Yang X."/>
            <person name="Jeffery I.B."/>
            <person name="Cooney J.C."/>
            <person name="Kagawa T.F."/>
            <person name="Liu W."/>
            <person name="Song Y."/>
            <person name="Salvetti E."/>
            <person name="Wrobel A."/>
            <person name="Rasinkangas P."/>
            <person name="Parkhill J."/>
            <person name="Rea M.C."/>
            <person name="O'Sullivan O."/>
            <person name="Ritari J."/>
            <person name="Douillard F.P."/>
            <person name="Paul Ross R."/>
            <person name="Yang R."/>
            <person name="Briner A.E."/>
            <person name="Felis G.E."/>
            <person name="de Vos W.M."/>
            <person name="Barrangou R."/>
            <person name="Klaenhammer T.R."/>
            <person name="Caufield P.W."/>
            <person name="Cui Y."/>
            <person name="Zhang H."/>
            <person name="O'Toole P.W."/>
        </authorList>
    </citation>
    <scope>NUCLEOTIDE SEQUENCE [LARGE SCALE GENOMIC DNA]</scope>
    <source>
        <strain evidence="1 2">DSM 5661</strain>
    </source>
</reference>